<accession>A0A8K1I785</accession>
<keyword evidence="2" id="KW-0496">Mitochondrion</keyword>
<name>A0A8K1I785_9PEZI</name>
<organism evidence="2">
    <name type="scientific">Morchella brunnea</name>
    <dbReference type="NCBI Taxonomy" id="1174671"/>
    <lineage>
        <taxon>Eukaryota</taxon>
        <taxon>Fungi</taxon>
        <taxon>Dikarya</taxon>
        <taxon>Ascomycota</taxon>
        <taxon>Pezizomycotina</taxon>
        <taxon>Pezizomycetes</taxon>
        <taxon>Pezizales</taxon>
        <taxon>Morchellaceae</taxon>
        <taxon>Morchella</taxon>
    </lineage>
</organism>
<geneLocation type="mitochondrion" evidence="2"/>
<proteinExistence type="predicted"/>
<feature type="compositionally biased region" description="Basic and acidic residues" evidence="1">
    <location>
        <begin position="112"/>
        <end position="126"/>
    </location>
</feature>
<reference evidence="2" key="1">
    <citation type="submission" date="2021-01" db="EMBL/GenBank/DDBJ databases">
        <authorList>
            <person name="Sun H.-H."/>
            <person name="Zhang S."/>
            <person name="Zhang Y.-J."/>
        </authorList>
    </citation>
    <scope>NUCLEOTIDE SEQUENCE</scope>
    <source>
        <strain evidence="2">CMM1</strain>
    </source>
</reference>
<evidence type="ECO:0000256" key="1">
    <source>
        <dbReference type="SAM" id="MobiDB-lite"/>
    </source>
</evidence>
<dbReference type="AlphaFoldDB" id="A0A8K1I785"/>
<gene>
    <name evidence="2" type="primary">orf158B</name>
</gene>
<protein>
    <submittedName>
        <fullName evidence="2">Uncharacterized protein</fullName>
    </submittedName>
</protein>
<feature type="region of interest" description="Disordered" evidence="1">
    <location>
        <begin position="106"/>
        <end position="126"/>
    </location>
</feature>
<dbReference type="EMBL" id="MW538937">
    <property type="protein sequence ID" value="UBU98352.1"/>
    <property type="molecule type" value="Genomic_DNA"/>
</dbReference>
<evidence type="ECO:0000313" key="2">
    <source>
        <dbReference type="EMBL" id="UBU98352.1"/>
    </source>
</evidence>
<dbReference type="GeneID" id="68665286"/>
<sequence>MQLQGSDPYGPYYSSLYSHLRPVSLFAPFSLKNSGRLRGGGLAPLSIQNTGIQMMCMHIPRFAPEVLVCLQAHAHPTTTEPVVAALVCVAAQVRPQVDFAPCRAACSGGGGGERDRGGGREGEGGERNAGPYKGYFIRKPIAAAAWGGGGGLVVHSLK</sequence>
<dbReference type="RefSeq" id="YP_010218587.1">
    <property type="nucleotide sequence ID" value="NC_058917.1"/>
</dbReference>